<dbReference type="Pfam" id="PF09587">
    <property type="entry name" value="PGA_cap"/>
    <property type="match status" value="1"/>
</dbReference>
<dbReference type="CDD" id="cd07381">
    <property type="entry name" value="MPP_CapA"/>
    <property type="match status" value="1"/>
</dbReference>
<evidence type="ECO:0000313" key="3">
    <source>
        <dbReference type="EMBL" id="MBD1545190.1"/>
    </source>
</evidence>
<reference evidence="3" key="1">
    <citation type="submission" date="2020-05" db="EMBL/GenBank/DDBJ databases">
        <title>Identification of trans-AT polyketide cluster in two marine bacteria, producers of a novel glutaramide-containing polyketide sesbanimide D and analogs.</title>
        <authorList>
            <person name="Kacar D."/>
            <person name="Rodriguez P."/>
            <person name="Canedo L."/>
            <person name="Gonzalez E."/>
            <person name="Galan B."/>
            <person name="De La Calle F."/>
            <person name="Garcia J.L."/>
        </authorList>
    </citation>
    <scope>NUCLEOTIDE SEQUENCE</scope>
    <source>
        <strain evidence="3">PHM038</strain>
    </source>
</reference>
<feature type="domain" description="Capsule synthesis protein CapA" evidence="2">
    <location>
        <begin position="14"/>
        <end position="294"/>
    </location>
</feature>
<dbReference type="AlphaFoldDB" id="A0A926NW34"/>
<dbReference type="RefSeq" id="WP_190289865.1">
    <property type="nucleotide sequence ID" value="NZ_JABFCZ010000003.1"/>
</dbReference>
<dbReference type="PANTHER" id="PTHR33393">
    <property type="entry name" value="POLYGLUTAMINE SYNTHESIS ACCESSORY PROTEIN RV0574C-RELATED"/>
    <property type="match status" value="1"/>
</dbReference>
<comment type="caution">
    <text evidence="3">The sequence shown here is derived from an EMBL/GenBank/DDBJ whole genome shotgun (WGS) entry which is preliminary data.</text>
</comment>
<dbReference type="InterPro" id="IPR052169">
    <property type="entry name" value="CW_Biosynth-Accessory"/>
</dbReference>
<evidence type="ECO:0000259" key="2">
    <source>
        <dbReference type="SMART" id="SM00854"/>
    </source>
</evidence>
<evidence type="ECO:0000313" key="4">
    <source>
        <dbReference type="Proteomes" id="UP000598467"/>
    </source>
</evidence>
<gene>
    <name evidence="3" type="ORF">HK439_02875</name>
</gene>
<protein>
    <submittedName>
        <fullName evidence="3">CapA family protein</fullName>
    </submittedName>
</protein>
<dbReference type="EMBL" id="JABFCZ010000003">
    <property type="protein sequence ID" value="MBD1545190.1"/>
    <property type="molecule type" value="Genomic_DNA"/>
</dbReference>
<dbReference type="PANTHER" id="PTHR33393:SF11">
    <property type="entry name" value="POLYGLUTAMINE SYNTHESIS ACCESSORY PROTEIN RV0574C-RELATED"/>
    <property type="match status" value="1"/>
</dbReference>
<dbReference type="Gene3D" id="3.60.21.10">
    <property type="match status" value="1"/>
</dbReference>
<proteinExistence type="inferred from homology"/>
<accession>A0A926NW34</accession>
<evidence type="ECO:0000256" key="1">
    <source>
        <dbReference type="ARBA" id="ARBA00005662"/>
    </source>
</evidence>
<sequence>MTAGRTDSLPGHVRLFLAGDVMTGRGIDQVLPHPDDPRLHEHFVKRATDYVHLAEQMNGRIPAPVGFPYIWGDALAELERWAPDLRIVNLETAITTAKRPAPKGIHYKMNPANAGVLTAAGLDCCTLANNHVMDWQREGLLETLRTLDEAGIKWTGAGRTLAEAAAPAILPVPEGRVLVFAYGTPESGVSAETAASETRPGIHFLENPCARTAETIAAQVSTLRQPGDVVVMSLHWGDNWGHDIPEAHVAFAHALIDAGGADFVFGHSSHHPRAMEVYKEKLILYGCGDFINDYEGITGHETYRSDLVLMYLPRLRLEDGTLEGLRLVPFRIRKFRLHRASQDDTEWICGVLNREGKRFGSHLKLDTDNTLTLTRG</sequence>
<comment type="similarity">
    <text evidence="1">Belongs to the CapA family.</text>
</comment>
<name>A0A926NW34_9HYPH</name>
<dbReference type="InterPro" id="IPR019079">
    <property type="entry name" value="Capsule_synth_CapA"/>
</dbReference>
<dbReference type="InterPro" id="IPR029052">
    <property type="entry name" value="Metallo-depent_PP-like"/>
</dbReference>
<dbReference type="SMART" id="SM00854">
    <property type="entry name" value="PGA_cap"/>
    <property type="match status" value="1"/>
</dbReference>
<organism evidence="3 4">
    <name type="scientific">Roseibium aggregatum</name>
    <dbReference type="NCBI Taxonomy" id="187304"/>
    <lineage>
        <taxon>Bacteria</taxon>
        <taxon>Pseudomonadati</taxon>
        <taxon>Pseudomonadota</taxon>
        <taxon>Alphaproteobacteria</taxon>
        <taxon>Hyphomicrobiales</taxon>
        <taxon>Stappiaceae</taxon>
        <taxon>Roseibium</taxon>
    </lineage>
</organism>
<dbReference type="Proteomes" id="UP000598467">
    <property type="component" value="Unassembled WGS sequence"/>
</dbReference>
<dbReference type="SUPFAM" id="SSF56300">
    <property type="entry name" value="Metallo-dependent phosphatases"/>
    <property type="match status" value="1"/>
</dbReference>